<dbReference type="AlphaFoldDB" id="A0A7G1NAX0"/>
<feature type="region of interest" description="Disordered" evidence="1">
    <location>
        <begin position="57"/>
        <end position="94"/>
    </location>
</feature>
<dbReference type="EMBL" id="AP023439">
    <property type="protein sequence ID" value="BCL18860.1"/>
    <property type="molecule type" value="Genomic_DNA"/>
</dbReference>
<feature type="region of interest" description="Disordered" evidence="1">
    <location>
        <begin position="1"/>
        <end position="20"/>
    </location>
</feature>
<dbReference type="KEGG" id="stui:GCM10017668_07030"/>
<evidence type="ECO:0000256" key="1">
    <source>
        <dbReference type="SAM" id="MobiDB-lite"/>
    </source>
</evidence>
<accession>A0A7G1NAX0</accession>
<name>A0A7G1NAX0_9ACTN</name>
<organism evidence="2 3">
    <name type="scientific">Streptomyces tuirus</name>
    <dbReference type="NCBI Taxonomy" id="68278"/>
    <lineage>
        <taxon>Bacteria</taxon>
        <taxon>Bacillati</taxon>
        <taxon>Actinomycetota</taxon>
        <taxon>Actinomycetes</taxon>
        <taxon>Kitasatosporales</taxon>
        <taxon>Streptomycetaceae</taxon>
        <taxon>Streptomyces</taxon>
    </lineage>
</organism>
<reference evidence="2 3" key="1">
    <citation type="journal article" date="2014" name="Int. J. Syst. Evol. Microbiol.">
        <title>Complete genome sequence of Corynebacterium casei LMG S-19264T (=DSM 44701T), isolated from a smear-ripened cheese.</title>
        <authorList>
            <consortium name="US DOE Joint Genome Institute (JGI-PGF)"/>
            <person name="Walter F."/>
            <person name="Albersmeier A."/>
            <person name="Kalinowski J."/>
            <person name="Ruckert C."/>
        </authorList>
    </citation>
    <scope>NUCLEOTIDE SEQUENCE [LARGE SCALE GENOMIC DNA]</scope>
    <source>
        <strain evidence="2 3">JCM 4255</strain>
    </source>
</reference>
<dbReference type="Proteomes" id="UP000516373">
    <property type="component" value="Chromosome"/>
</dbReference>
<gene>
    <name evidence="2" type="ORF">GCM10017668_07030</name>
</gene>
<feature type="compositionally biased region" description="Basic residues" evidence="1">
    <location>
        <begin position="1"/>
        <end position="12"/>
    </location>
</feature>
<evidence type="ECO:0000313" key="2">
    <source>
        <dbReference type="EMBL" id="BCL18860.1"/>
    </source>
</evidence>
<protein>
    <submittedName>
        <fullName evidence="2">Uncharacterized protein</fullName>
    </submittedName>
</protein>
<proteinExistence type="predicted"/>
<evidence type="ECO:0000313" key="3">
    <source>
        <dbReference type="Proteomes" id="UP000516373"/>
    </source>
</evidence>
<sequence>MCDARRGRRTHPVGRAGAQGWYEAAPAVATTLSPSALLSSPARTHAFTVDRTRATSAPLFRNGAPAQISSSSVAPPDFAGLATPESRPRGPRWR</sequence>